<feature type="binding site" evidence="11">
    <location>
        <position position="51"/>
    </location>
    <ligand>
        <name>[4Fe-4S] cluster</name>
        <dbReference type="ChEBI" id="CHEBI:49883"/>
    </ligand>
</feature>
<dbReference type="Pfam" id="PF02467">
    <property type="entry name" value="Whib"/>
    <property type="match status" value="1"/>
</dbReference>
<dbReference type="InterPro" id="IPR034768">
    <property type="entry name" value="4FE4S_WBL"/>
</dbReference>
<evidence type="ECO:0000256" key="9">
    <source>
        <dbReference type="ARBA" id="ARBA00023157"/>
    </source>
</evidence>
<feature type="domain" description="4Fe-4S Wbl-type" evidence="13">
    <location>
        <begin position="50"/>
        <end position="107"/>
    </location>
</feature>
<evidence type="ECO:0000256" key="5">
    <source>
        <dbReference type="ARBA" id="ARBA00023004"/>
    </source>
</evidence>
<organism evidence="14 15">
    <name type="scientific">Streptomyces bathyalis</name>
    <dbReference type="NCBI Taxonomy" id="2710756"/>
    <lineage>
        <taxon>Bacteria</taxon>
        <taxon>Bacillati</taxon>
        <taxon>Actinomycetota</taxon>
        <taxon>Actinomycetes</taxon>
        <taxon>Kitasatosporales</taxon>
        <taxon>Streptomycetaceae</taxon>
        <taxon>Streptomyces</taxon>
    </lineage>
</organism>
<sequence>MTVRPVTIRVVGSSRPHLRQAKRPYVYPNRRGPGGPPVPGADPNVEAGAACADVETELFFTDRPADIELAKSICESCPVRAACLERALDNNEQFGVFGGLTANQRRALRRKRARQVGGEAA</sequence>
<comment type="function">
    <text evidence="11">Acts as a transcriptional regulator. Probably redox-responsive. The apo- but not holo-form probably binds DNA.</text>
</comment>
<evidence type="ECO:0000256" key="12">
    <source>
        <dbReference type="SAM" id="MobiDB-lite"/>
    </source>
</evidence>
<evidence type="ECO:0000259" key="13">
    <source>
        <dbReference type="PROSITE" id="PS51674"/>
    </source>
</evidence>
<dbReference type="PROSITE" id="PS51674">
    <property type="entry name" value="4FE4S_WBL"/>
    <property type="match status" value="1"/>
</dbReference>
<comment type="PTM">
    <text evidence="11">The Fe-S cluster can be nitrosylated by nitric oxide (NO).</text>
</comment>
<dbReference type="GO" id="GO:0003677">
    <property type="term" value="F:DNA binding"/>
    <property type="evidence" value="ECO:0007669"/>
    <property type="project" value="UniProtKB-UniRule"/>
</dbReference>
<dbReference type="GO" id="GO:0035731">
    <property type="term" value="F:dinitrosyl-iron complex binding"/>
    <property type="evidence" value="ECO:0007669"/>
    <property type="project" value="UniProtKB-UniRule"/>
</dbReference>
<proteinExistence type="inferred from homology"/>
<evidence type="ECO:0000256" key="10">
    <source>
        <dbReference type="ARBA" id="ARBA00023163"/>
    </source>
</evidence>
<feature type="binding site" evidence="11">
    <location>
        <position position="77"/>
    </location>
    <ligand>
        <name>[4Fe-4S] cluster</name>
        <dbReference type="ChEBI" id="CHEBI:49883"/>
    </ligand>
</feature>
<dbReference type="AlphaFoldDB" id="A0A7T1T6I2"/>
<evidence type="ECO:0000313" key="15">
    <source>
        <dbReference type="Proteomes" id="UP000595046"/>
    </source>
</evidence>
<protein>
    <recommendedName>
        <fullName evidence="11">Transcriptional regulator WhiB</fullName>
    </recommendedName>
</protein>
<dbReference type="GO" id="GO:0045454">
    <property type="term" value="P:cell redox homeostasis"/>
    <property type="evidence" value="ECO:0007669"/>
    <property type="project" value="TreeGrafter"/>
</dbReference>
<dbReference type="GO" id="GO:0045892">
    <property type="term" value="P:negative regulation of DNA-templated transcription"/>
    <property type="evidence" value="ECO:0007669"/>
    <property type="project" value="TreeGrafter"/>
</dbReference>
<dbReference type="Proteomes" id="UP000595046">
    <property type="component" value="Chromosome"/>
</dbReference>
<dbReference type="PANTHER" id="PTHR38839">
    <property type="entry name" value="TRANSCRIPTIONAL REGULATOR WHID-RELATED"/>
    <property type="match status" value="1"/>
</dbReference>
<reference evidence="15" key="1">
    <citation type="submission" date="2020-02" db="EMBL/GenBank/DDBJ databases">
        <title>Streptomyces sp. ASO4wet.</title>
        <authorList>
            <person name="Risdian C."/>
            <person name="Landwehr W."/>
            <person name="Schupp P."/>
            <person name="Wink J."/>
        </authorList>
    </citation>
    <scope>NUCLEOTIDE SEQUENCE [LARGE SCALE GENOMIC DNA]</scope>
    <source>
        <strain evidence="15">ASO4wet</strain>
    </source>
</reference>
<evidence type="ECO:0000256" key="11">
    <source>
        <dbReference type="HAMAP-Rule" id="MF_01479"/>
    </source>
</evidence>
<dbReference type="HAMAP" id="MF_01479">
    <property type="entry name" value="WhiB"/>
    <property type="match status" value="1"/>
</dbReference>
<dbReference type="GO" id="GO:0047134">
    <property type="term" value="F:protein-disulfide reductase [NAD(P)H] activity"/>
    <property type="evidence" value="ECO:0007669"/>
    <property type="project" value="TreeGrafter"/>
</dbReference>
<name>A0A7T1T6I2_9ACTN</name>
<comment type="subcellular location">
    <subcellularLocation>
        <location evidence="1 11">Cytoplasm</location>
    </subcellularLocation>
</comment>
<dbReference type="GO" id="GO:0046872">
    <property type="term" value="F:metal ion binding"/>
    <property type="evidence" value="ECO:0007669"/>
    <property type="project" value="UniProtKB-KW"/>
</dbReference>
<dbReference type="GO" id="GO:0005737">
    <property type="term" value="C:cytoplasm"/>
    <property type="evidence" value="ECO:0007669"/>
    <property type="project" value="UniProtKB-SubCell"/>
</dbReference>
<keyword evidence="6 11" id="KW-0411">Iron-sulfur</keyword>
<keyword evidence="4 11" id="KW-0479">Metal-binding</keyword>
<dbReference type="EMBL" id="CP048882">
    <property type="protein sequence ID" value="QPP07282.1"/>
    <property type="molecule type" value="Genomic_DNA"/>
</dbReference>
<feature type="binding site" evidence="11">
    <location>
        <position position="83"/>
    </location>
    <ligand>
        <name>[4Fe-4S] cluster</name>
        <dbReference type="ChEBI" id="CHEBI:49883"/>
    </ligand>
</feature>
<comment type="cofactor">
    <cofactor evidence="11">
        <name>[4Fe-4S] cluster</name>
        <dbReference type="ChEBI" id="CHEBI:49883"/>
    </cofactor>
    <text evidence="11">Binds 1 [4Fe-4S] cluster per subunit. Following nitrosylation of the [4Fe-4S] cluster binds 1 [4Fe-8(NO)] cluster per subunit.</text>
</comment>
<keyword evidence="5 11" id="KW-0408">Iron</keyword>
<keyword evidence="11" id="KW-0963">Cytoplasm</keyword>
<evidence type="ECO:0000256" key="3">
    <source>
        <dbReference type="ARBA" id="ARBA00022485"/>
    </source>
</evidence>
<keyword evidence="15" id="KW-1185">Reference proteome</keyword>
<keyword evidence="10 11" id="KW-0804">Transcription</keyword>
<evidence type="ECO:0000256" key="8">
    <source>
        <dbReference type="ARBA" id="ARBA00023125"/>
    </source>
</evidence>
<accession>A0A7T1T6I2</accession>
<gene>
    <name evidence="11" type="primary">whiB</name>
    <name evidence="14" type="ORF">G4Z16_13805</name>
</gene>
<keyword evidence="7 11" id="KW-0805">Transcription regulation</keyword>
<keyword evidence="3 11" id="KW-0004">4Fe-4S</keyword>
<feature type="region of interest" description="Disordered" evidence="12">
    <location>
        <begin position="25"/>
        <end position="44"/>
    </location>
</feature>
<dbReference type="InterPro" id="IPR003482">
    <property type="entry name" value="Whib"/>
</dbReference>
<evidence type="ECO:0000256" key="1">
    <source>
        <dbReference type="ARBA" id="ARBA00004496"/>
    </source>
</evidence>
<dbReference type="KEGG" id="sbat:G4Z16_13805"/>
<keyword evidence="9 11" id="KW-1015">Disulfide bond</keyword>
<evidence type="ECO:0000256" key="6">
    <source>
        <dbReference type="ARBA" id="ARBA00023014"/>
    </source>
</evidence>
<evidence type="ECO:0000256" key="7">
    <source>
        <dbReference type="ARBA" id="ARBA00023015"/>
    </source>
</evidence>
<feature type="binding site" evidence="11">
    <location>
        <position position="74"/>
    </location>
    <ligand>
        <name>[4Fe-4S] cluster</name>
        <dbReference type="ChEBI" id="CHEBI:49883"/>
    </ligand>
</feature>
<dbReference type="GO" id="GO:0051539">
    <property type="term" value="F:4 iron, 4 sulfur cluster binding"/>
    <property type="evidence" value="ECO:0007669"/>
    <property type="project" value="UniProtKB-UniRule"/>
</dbReference>
<keyword evidence="8 11" id="KW-0238">DNA-binding</keyword>
<comment type="similarity">
    <text evidence="2 11">Belongs to the WhiB family.</text>
</comment>
<evidence type="ECO:0000256" key="2">
    <source>
        <dbReference type="ARBA" id="ARBA00006597"/>
    </source>
</evidence>
<comment type="PTM">
    <text evidence="11">Upon Fe-S cluster removal intramolecular disulfide bonds are formed.</text>
</comment>
<evidence type="ECO:0000256" key="4">
    <source>
        <dbReference type="ARBA" id="ARBA00022723"/>
    </source>
</evidence>
<evidence type="ECO:0000313" key="14">
    <source>
        <dbReference type="EMBL" id="QPP07282.1"/>
    </source>
</evidence>